<sequence length="216" mass="23356">MSDTGVREVAVERQVLDPGAAHAAVEGMATGTYATICAATRTRRRWTLFSMDGPEFRLLSQRGDDWQLTSGPGRHLPGELAGIPRHLETSAGTRPDDDPPRDPRPSRLAPGDALALADVVRRGDAKRIQAACDDLQLAGLPWWVAELAWGADALLSMMLTVHGRPQLATMLHLLPSGWGCLHADPDEELTFRSMSRLEVQARLSAFAALAMECAGV</sequence>
<dbReference type="EMBL" id="JACHVQ010000004">
    <property type="protein sequence ID" value="MBB2894034.1"/>
    <property type="molecule type" value="Genomic_DNA"/>
</dbReference>
<name>A0A839NDJ3_9MICO</name>
<feature type="compositionally biased region" description="Basic and acidic residues" evidence="1">
    <location>
        <begin position="94"/>
        <end position="105"/>
    </location>
</feature>
<evidence type="ECO:0000313" key="2">
    <source>
        <dbReference type="EMBL" id="MBB2894034.1"/>
    </source>
</evidence>
<dbReference type="RefSeq" id="WP_183322489.1">
    <property type="nucleotide sequence ID" value="NZ_JACHVQ010000004.1"/>
</dbReference>
<dbReference type="Proteomes" id="UP000559182">
    <property type="component" value="Unassembled WGS sequence"/>
</dbReference>
<evidence type="ECO:0000256" key="1">
    <source>
        <dbReference type="SAM" id="MobiDB-lite"/>
    </source>
</evidence>
<proteinExistence type="predicted"/>
<gene>
    <name evidence="2" type="ORF">FHU39_004070</name>
</gene>
<dbReference type="AlphaFoldDB" id="A0A839NDJ3"/>
<feature type="region of interest" description="Disordered" evidence="1">
    <location>
        <begin position="88"/>
        <end position="109"/>
    </location>
</feature>
<comment type="caution">
    <text evidence="2">The sequence shown here is derived from an EMBL/GenBank/DDBJ whole genome shotgun (WGS) entry which is preliminary data.</text>
</comment>
<accession>A0A839NDJ3</accession>
<organism evidence="2 3">
    <name type="scientific">Flexivirga oryzae</name>
    <dbReference type="NCBI Taxonomy" id="1794944"/>
    <lineage>
        <taxon>Bacteria</taxon>
        <taxon>Bacillati</taxon>
        <taxon>Actinomycetota</taxon>
        <taxon>Actinomycetes</taxon>
        <taxon>Micrococcales</taxon>
        <taxon>Dermacoccaceae</taxon>
        <taxon>Flexivirga</taxon>
    </lineage>
</organism>
<protein>
    <submittedName>
        <fullName evidence="2">Uncharacterized protein</fullName>
    </submittedName>
</protein>
<evidence type="ECO:0000313" key="3">
    <source>
        <dbReference type="Proteomes" id="UP000559182"/>
    </source>
</evidence>
<keyword evidence="3" id="KW-1185">Reference proteome</keyword>
<reference evidence="2 3" key="1">
    <citation type="submission" date="2020-08" db="EMBL/GenBank/DDBJ databases">
        <title>Sequencing the genomes of 1000 actinobacteria strains.</title>
        <authorList>
            <person name="Klenk H.-P."/>
        </authorList>
    </citation>
    <scope>NUCLEOTIDE SEQUENCE [LARGE SCALE GENOMIC DNA]</scope>
    <source>
        <strain evidence="2 3">DSM 105369</strain>
    </source>
</reference>